<evidence type="ECO:0000259" key="2">
    <source>
        <dbReference type="SMART" id="SM00355"/>
    </source>
</evidence>
<dbReference type="GO" id="GO:0003676">
    <property type="term" value="F:nucleic acid binding"/>
    <property type="evidence" value="ECO:0007669"/>
    <property type="project" value="InterPro"/>
</dbReference>
<evidence type="ECO:0008006" key="5">
    <source>
        <dbReference type="Google" id="ProtNLM"/>
    </source>
</evidence>
<dbReference type="Gene3D" id="3.30.160.60">
    <property type="entry name" value="Classic Zinc Finger"/>
    <property type="match status" value="1"/>
</dbReference>
<sequence>MEFGFRAGNRTQRRPSPDRRFTAQQAGPFHGDHPQPSPLQWEDAARRERIKREVERRLIEEEVRLELALERARLHGGFGPAPFLGTDGSVVPVQPPPPPPGRFSRADGPSMTPAMSWDDSPRRLARFEQPMLLSETGTWSLLPKPRHTLLLREIAPSESSEVLSSATKASGVKRKAAAAISATTTEQQPTGVQDPSSGQWSCAICQVSATSEANLNEHLQGKKHRAKLARCGATTKATTDPPPNRSGDGAVALAAGPSDAPKRIQILVDGEAHQVVQRSSCVWCERCRVGCTNAAAMVDHLRGKRHSLSNKVWTAIKAVRRSS</sequence>
<name>B6TYA2_MAIZE</name>
<evidence type="ECO:0000259" key="3">
    <source>
        <dbReference type="SMART" id="SM00451"/>
    </source>
</evidence>
<dbReference type="AlphaFoldDB" id="B6TYA2"/>
<accession>B6TYA2</accession>
<dbReference type="GO" id="GO:0008270">
    <property type="term" value="F:zinc ion binding"/>
    <property type="evidence" value="ECO:0007669"/>
    <property type="project" value="InterPro"/>
</dbReference>
<dbReference type="InterPro" id="IPR036236">
    <property type="entry name" value="Znf_C2H2_sf"/>
</dbReference>
<feature type="domain" description="C2H2-type" evidence="2">
    <location>
        <begin position="200"/>
        <end position="224"/>
    </location>
</feature>
<feature type="domain" description="U1-type" evidence="3">
    <location>
        <begin position="197"/>
        <end position="231"/>
    </location>
</feature>
<dbReference type="SUPFAM" id="SSF57667">
    <property type="entry name" value="beta-beta-alpha zinc fingers"/>
    <property type="match status" value="1"/>
</dbReference>
<feature type="domain" description="U1-type" evidence="3">
    <location>
        <begin position="279"/>
        <end position="313"/>
    </location>
</feature>
<proteinExistence type="evidence at transcript level"/>
<dbReference type="SMART" id="SM00451">
    <property type="entry name" value="ZnF_U1"/>
    <property type="match status" value="2"/>
</dbReference>
<feature type="region of interest" description="Disordered" evidence="1">
    <location>
        <begin position="1"/>
        <end position="44"/>
    </location>
</feature>
<dbReference type="InterPro" id="IPR003604">
    <property type="entry name" value="Matrin/U1-like-C_Znf_C2H2"/>
</dbReference>
<dbReference type="PANTHER" id="PTHR47487">
    <property type="entry name" value="OS06G0651300 PROTEIN-RELATED"/>
    <property type="match status" value="1"/>
</dbReference>
<dbReference type="ExpressionAtlas" id="B6TYA2">
    <property type="expression patterns" value="baseline and differential"/>
</dbReference>
<evidence type="ECO:0000313" key="4">
    <source>
        <dbReference type="EMBL" id="ACG42085.1"/>
    </source>
</evidence>
<organism evidence="4">
    <name type="scientific">Zea mays</name>
    <name type="common">Maize</name>
    <dbReference type="NCBI Taxonomy" id="4577"/>
    <lineage>
        <taxon>Eukaryota</taxon>
        <taxon>Viridiplantae</taxon>
        <taxon>Streptophyta</taxon>
        <taxon>Embryophyta</taxon>
        <taxon>Tracheophyta</taxon>
        <taxon>Spermatophyta</taxon>
        <taxon>Magnoliopsida</taxon>
        <taxon>Liliopsida</taxon>
        <taxon>Poales</taxon>
        <taxon>Poaceae</taxon>
        <taxon>PACMAD clade</taxon>
        <taxon>Panicoideae</taxon>
        <taxon>Andropogonodae</taxon>
        <taxon>Andropogoneae</taxon>
        <taxon>Tripsacinae</taxon>
        <taxon>Zea</taxon>
    </lineage>
</organism>
<protein>
    <recommendedName>
        <fullName evidence="5">C2H2-type domain-containing protein</fullName>
    </recommendedName>
</protein>
<feature type="domain" description="C2H2-type" evidence="2">
    <location>
        <begin position="282"/>
        <end position="306"/>
    </location>
</feature>
<dbReference type="SMART" id="SM00355">
    <property type="entry name" value="ZnF_C2H2"/>
    <property type="match status" value="2"/>
</dbReference>
<reference evidence="4" key="1">
    <citation type="journal article" date="2009" name="Plant Mol. Biol.">
        <title>Insights into corn genes derived from large-scale cDNA sequencing.</title>
        <authorList>
            <person name="Alexandrov N.N."/>
            <person name="Brover V.V."/>
            <person name="Freidin S."/>
            <person name="Troukhan M.E."/>
            <person name="Tatarinova T.V."/>
            <person name="Zhang H."/>
            <person name="Swaller T.J."/>
            <person name="Lu Y.P."/>
            <person name="Bouck J."/>
            <person name="Flavell R.B."/>
            <person name="Feldmann K.A."/>
        </authorList>
    </citation>
    <scope>NUCLEOTIDE SEQUENCE</scope>
</reference>
<dbReference type="Pfam" id="PF12874">
    <property type="entry name" value="zf-met"/>
    <property type="match status" value="2"/>
</dbReference>
<dbReference type="InterPro" id="IPR013087">
    <property type="entry name" value="Znf_C2H2_type"/>
</dbReference>
<evidence type="ECO:0000256" key="1">
    <source>
        <dbReference type="SAM" id="MobiDB-lite"/>
    </source>
</evidence>
<dbReference type="EMBL" id="EU969967">
    <property type="protein sequence ID" value="ACG42085.1"/>
    <property type="molecule type" value="mRNA"/>
</dbReference>
<dbReference type="PANTHER" id="PTHR47487:SF8">
    <property type="entry name" value="OS08G0270900 PROTEIN"/>
    <property type="match status" value="1"/>
</dbReference>